<evidence type="ECO:0000313" key="2">
    <source>
        <dbReference type="EMBL" id="SHL12387.1"/>
    </source>
</evidence>
<keyword evidence="2" id="KW-0808">Transferase</keyword>
<dbReference type="EMBL" id="FRAT01000007">
    <property type="protein sequence ID" value="SHL12387.1"/>
    <property type="molecule type" value="Genomic_DNA"/>
</dbReference>
<evidence type="ECO:0000313" key="1">
    <source>
        <dbReference type="EMBL" id="SFC04923.1"/>
    </source>
</evidence>
<organism evidence="2 3">
    <name type="scientific">Flagellimonas taeanensis</name>
    <dbReference type="NCBI Taxonomy" id="1005926"/>
    <lineage>
        <taxon>Bacteria</taxon>
        <taxon>Pseudomonadati</taxon>
        <taxon>Bacteroidota</taxon>
        <taxon>Flavobacteriia</taxon>
        <taxon>Flavobacteriales</taxon>
        <taxon>Flavobacteriaceae</taxon>
        <taxon>Flagellimonas</taxon>
    </lineage>
</organism>
<dbReference type="OrthoDB" id="9796281at2"/>
<dbReference type="AlphaFoldDB" id="A0A1M6Y2E3"/>
<dbReference type="Proteomes" id="UP000184031">
    <property type="component" value="Unassembled WGS sequence"/>
</dbReference>
<reference evidence="2 3" key="1">
    <citation type="submission" date="2016-11" db="EMBL/GenBank/DDBJ databases">
        <authorList>
            <person name="Varghese N."/>
            <person name="Submissions S."/>
        </authorList>
    </citation>
    <scope>NUCLEOTIDE SEQUENCE [LARGE SCALE GENOMIC DNA]</scope>
    <source>
        <strain evidence="2 3">CGMCC 1.12174</strain>
        <strain evidence="1 4">DSM 26351</strain>
    </source>
</reference>
<dbReference type="Pfam" id="PF08843">
    <property type="entry name" value="AbiEii"/>
    <property type="match status" value="1"/>
</dbReference>
<comment type="caution">
    <text evidence="2">The sequence shown here is derived from an EMBL/GenBank/DDBJ whole genome shotgun (WGS) entry which is preliminary data.</text>
</comment>
<dbReference type="GO" id="GO:0016740">
    <property type="term" value="F:transferase activity"/>
    <property type="evidence" value="ECO:0007669"/>
    <property type="project" value="UniProtKB-KW"/>
</dbReference>
<dbReference type="RefSeq" id="WP_072880704.1">
    <property type="nucleotide sequence ID" value="NZ_FOKU01000005.1"/>
</dbReference>
<name>A0A1M6Y2E3_9FLAO</name>
<dbReference type="EMBL" id="FOKU01000005">
    <property type="protein sequence ID" value="SFC04923.1"/>
    <property type="molecule type" value="Genomic_DNA"/>
</dbReference>
<evidence type="ECO:0000313" key="3">
    <source>
        <dbReference type="Proteomes" id="UP000184031"/>
    </source>
</evidence>
<sequence length="267" mass="30348">MEGKRQGVPEQLYNLIKELMELPFLEGFHLGGGTNLAIKYDHRLSVDIDLFSSDVIGIGKIFEIHSELSKLYPESKLVINNRESEQFSWITGILQKEGHQVKLDVIQNLGLLQKVEIVDGIRLIGDMDIAPLKLESMANRGTRKDLYDLVLLSDRYGLDGIYQQYLTRKKAFQGTEHRNIFNKEGFEGANDLVDDLGRLINFNNAKDLSMGGNQIILTKNSPEIYRTFVNVARQWETKVRGLAEQTGLKITPQKNMPARRKDRGMGL</sequence>
<gene>
    <name evidence="1" type="ORF">SAMN04487891_10594</name>
    <name evidence="2" type="ORF">SAMN05216293_2696</name>
</gene>
<protein>
    <submittedName>
        <fullName evidence="2">Nucleotidyl transferase AbiEii toxin, Type IV TA system</fullName>
    </submittedName>
</protein>
<evidence type="ECO:0000313" key="4">
    <source>
        <dbReference type="Proteomes" id="UP000198940"/>
    </source>
</evidence>
<dbReference type="Proteomes" id="UP000198940">
    <property type="component" value="Unassembled WGS sequence"/>
</dbReference>
<proteinExistence type="predicted"/>
<keyword evidence="4" id="KW-1185">Reference proteome</keyword>
<dbReference type="STRING" id="1055723.SAMN05216293_2696"/>
<dbReference type="InterPro" id="IPR014942">
    <property type="entry name" value="AbiEii"/>
</dbReference>
<accession>A0A1M6Y2E3</accession>